<dbReference type="EMBL" id="CP048104">
    <property type="protein sequence ID" value="QKG84098.1"/>
    <property type="molecule type" value="Genomic_DNA"/>
</dbReference>
<protein>
    <submittedName>
        <fullName evidence="9">Rod shape-determining protein MreD</fullName>
    </submittedName>
</protein>
<evidence type="ECO:0000256" key="8">
    <source>
        <dbReference type="SAM" id="Phobius"/>
    </source>
</evidence>
<keyword evidence="4 8" id="KW-0812">Transmembrane</keyword>
<dbReference type="NCBIfam" id="TIGR03426">
    <property type="entry name" value="shape_MreD"/>
    <property type="match status" value="1"/>
</dbReference>
<keyword evidence="10" id="KW-1185">Reference proteome</keyword>
<evidence type="ECO:0000256" key="4">
    <source>
        <dbReference type="ARBA" id="ARBA00022692"/>
    </source>
</evidence>
<dbReference type="GO" id="GO:0008360">
    <property type="term" value="P:regulation of cell shape"/>
    <property type="evidence" value="ECO:0007669"/>
    <property type="project" value="UniProtKB-KW"/>
</dbReference>
<dbReference type="RefSeq" id="WP_173221464.1">
    <property type="nucleotide sequence ID" value="NZ_CP048104.1"/>
</dbReference>
<dbReference type="InterPro" id="IPR007227">
    <property type="entry name" value="Cell_shape_determining_MreD"/>
</dbReference>
<dbReference type="AlphaFoldDB" id="A0A7D4CLU4"/>
<evidence type="ECO:0000256" key="7">
    <source>
        <dbReference type="ARBA" id="ARBA00023136"/>
    </source>
</evidence>
<keyword evidence="6 8" id="KW-1133">Transmembrane helix</keyword>
<keyword evidence="5" id="KW-0133">Cell shape</keyword>
<keyword evidence="7 8" id="KW-0472">Membrane</keyword>
<comment type="subcellular location">
    <subcellularLocation>
        <location evidence="1">Cell membrane</location>
        <topology evidence="1">Multi-pass membrane protein</topology>
    </subcellularLocation>
</comment>
<evidence type="ECO:0000256" key="3">
    <source>
        <dbReference type="ARBA" id="ARBA00022475"/>
    </source>
</evidence>
<organism evidence="9 10">
    <name type="scientific">Kroppenstedtia pulmonis</name>
    <dbReference type="NCBI Taxonomy" id="1380685"/>
    <lineage>
        <taxon>Bacteria</taxon>
        <taxon>Bacillati</taxon>
        <taxon>Bacillota</taxon>
        <taxon>Bacilli</taxon>
        <taxon>Bacillales</taxon>
        <taxon>Thermoactinomycetaceae</taxon>
        <taxon>Kroppenstedtia</taxon>
    </lineage>
</organism>
<dbReference type="Proteomes" id="UP000503088">
    <property type="component" value="Chromosome"/>
</dbReference>
<evidence type="ECO:0000256" key="2">
    <source>
        <dbReference type="ARBA" id="ARBA00007776"/>
    </source>
</evidence>
<feature type="transmembrane region" description="Helical" evidence="8">
    <location>
        <begin position="136"/>
        <end position="158"/>
    </location>
</feature>
<evidence type="ECO:0000256" key="1">
    <source>
        <dbReference type="ARBA" id="ARBA00004651"/>
    </source>
</evidence>
<evidence type="ECO:0000313" key="9">
    <source>
        <dbReference type="EMBL" id="QKG84098.1"/>
    </source>
</evidence>
<dbReference type="GO" id="GO:0005886">
    <property type="term" value="C:plasma membrane"/>
    <property type="evidence" value="ECO:0007669"/>
    <property type="project" value="UniProtKB-SubCell"/>
</dbReference>
<feature type="transmembrane region" description="Helical" evidence="8">
    <location>
        <begin position="6"/>
        <end position="25"/>
    </location>
</feature>
<accession>A0A7D4CLU4</accession>
<evidence type="ECO:0000256" key="6">
    <source>
        <dbReference type="ARBA" id="ARBA00022989"/>
    </source>
</evidence>
<dbReference type="Pfam" id="PF04093">
    <property type="entry name" value="MreD"/>
    <property type="match status" value="1"/>
</dbReference>
<proteinExistence type="inferred from homology"/>
<keyword evidence="3" id="KW-1003">Cell membrane</keyword>
<feature type="transmembrane region" description="Helical" evidence="8">
    <location>
        <begin position="32"/>
        <end position="50"/>
    </location>
</feature>
<name>A0A7D4CLU4_9BACL</name>
<evidence type="ECO:0000313" key="10">
    <source>
        <dbReference type="Proteomes" id="UP000503088"/>
    </source>
</evidence>
<reference evidence="9 10" key="1">
    <citation type="submission" date="2020-01" db="EMBL/GenBank/DDBJ databases">
        <authorList>
            <person name="Gulvik C.A."/>
            <person name="Batra D.G."/>
        </authorList>
    </citation>
    <scope>NUCLEOTIDE SEQUENCE [LARGE SCALE GENOMIC DNA]</scope>
    <source>
        <strain evidence="9 10">W9323</strain>
    </source>
</reference>
<dbReference type="KEGG" id="kpul:GXN76_06160"/>
<sequence length="178" mass="20072">MAVWVLIGFLSFLFILDGTVLQWLVPQAWGSDIVFISRLMVSGIIILSLFRGRRSGLVYGFCFGLLYDMVYGQAIGVFAFTTACIGYISGLISRQFISGPIIALLATGISQSIHLIMSYGWLRLFDITLIGWQEAFVYHIIPSVIFNTVIAFPVYLGIKWILKRFAPDLAPMFQSKWR</sequence>
<feature type="transmembrane region" description="Helical" evidence="8">
    <location>
        <begin position="101"/>
        <end position="124"/>
    </location>
</feature>
<evidence type="ECO:0000256" key="5">
    <source>
        <dbReference type="ARBA" id="ARBA00022960"/>
    </source>
</evidence>
<comment type="similarity">
    <text evidence="2">Belongs to the MreD family.</text>
</comment>
<gene>
    <name evidence="9" type="primary">mreD</name>
    <name evidence="9" type="ORF">GXN76_06160</name>
</gene>
<feature type="transmembrane region" description="Helical" evidence="8">
    <location>
        <begin position="70"/>
        <end position="89"/>
    </location>
</feature>